<evidence type="ECO:0000313" key="2">
    <source>
        <dbReference type="Proteomes" id="UP000017837"/>
    </source>
</evidence>
<sequence length="113" mass="11771">MRWFAPRLRRAGGVFVVLVPVLVFRLGSAAVEIGLKDGVGALFQIEGGGRKSFGGLFGGVYSVVIIAGRTRPLPRALLVGLEAVLVAPESASVWSSGARLRVNGRLTGKGGAR</sequence>
<comment type="caution">
    <text evidence="1">The sequence shown here is derived from an EMBL/GenBank/DDBJ whole genome shotgun (WGS) entry which is preliminary data.</text>
</comment>
<proteinExistence type="predicted"/>
<evidence type="ECO:0000313" key="1">
    <source>
        <dbReference type="EMBL" id="ESQ81596.1"/>
    </source>
</evidence>
<reference evidence="1 2" key="1">
    <citation type="journal article" date="2014" name="Nature">
        <title>Sequential evolution of bacterial morphology by co-option of a developmental regulator.</title>
        <authorList>
            <person name="Jiang C."/>
            <person name="Brown P.J."/>
            <person name="Ducret A."/>
            <person name="Brun Y.V."/>
        </authorList>
    </citation>
    <scope>NUCLEOTIDE SEQUENCE [LARGE SCALE GENOMIC DNA]</scope>
    <source>
        <strain evidence="1 2">DSM 16100</strain>
    </source>
</reference>
<dbReference type="AlphaFoldDB" id="V4P0G3"/>
<dbReference type="EMBL" id="AWGB01000086">
    <property type="protein sequence ID" value="ESQ81596.1"/>
    <property type="molecule type" value="Genomic_DNA"/>
</dbReference>
<gene>
    <name evidence="1" type="ORF">ABENE_21735</name>
</gene>
<dbReference type="PATRIC" id="fig|1121022.4.peg.4451"/>
<name>V4P0G3_9CAUL</name>
<accession>V4P0G3</accession>
<protein>
    <submittedName>
        <fullName evidence="1">Uncharacterized protein</fullName>
    </submittedName>
</protein>
<keyword evidence="2" id="KW-1185">Reference proteome</keyword>
<dbReference type="Proteomes" id="UP000017837">
    <property type="component" value="Unassembled WGS sequence"/>
</dbReference>
<organism evidence="1 2">
    <name type="scientific">Asticcacaulis benevestitus DSM 16100 = ATCC BAA-896</name>
    <dbReference type="NCBI Taxonomy" id="1121022"/>
    <lineage>
        <taxon>Bacteria</taxon>
        <taxon>Pseudomonadati</taxon>
        <taxon>Pseudomonadota</taxon>
        <taxon>Alphaproteobacteria</taxon>
        <taxon>Caulobacterales</taxon>
        <taxon>Caulobacteraceae</taxon>
        <taxon>Asticcacaulis</taxon>
    </lineage>
</organism>